<organism evidence="1 2">
    <name type="scientific">Leisingera daeponensis</name>
    <dbReference type="NCBI Taxonomy" id="405746"/>
    <lineage>
        <taxon>Bacteria</taxon>
        <taxon>Pseudomonadati</taxon>
        <taxon>Pseudomonadota</taxon>
        <taxon>Alphaproteobacteria</taxon>
        <taxon>Rhodobacterales</taxon>
        <taxon>Roseobacteraceae</taxon>
        <taxon>Leisingera</taxon>
    </lineage>
</organism>
<dbReference type="RefSeq" id="WP_222509223.1">
    <property type="nucleotide sequence ID" value="NZ_JAHVJA010000008.1"/>
</dbReference>
<keyword evidence="2" id="KW-1185">Reference proteome</keyword>
<sequence length="117" mass="12848">MKEQGILADLPPPAVFRGWLLCAVTDLELPAQVVSGATGGINAVGRFMKGHSKDLRLSRANAVEDFLRKQAAEKGKVLPPVTPQDVRAYTDRVCAKLDERFPDWRETIAENAECENA</sequence>
<comment type="caution">
    <text evidence="1">The sequence shown here is derived from an EMBL/GenBank/DDBJ whole genome shotgun (WGS) entry which is preliminary data.</text>
</comment>
<evidence type="ECO:0000313" key="1">
    <source>
        <dbReference type="EMBL" id="MBY6141142.1"/>
    </source>
</evidence>
<protein>
    <submittedName>
        <fullName evidence="1">Uncharacterized protein</fullName>
    </submittedName>
</protein>
<accession>A0ABS7NJY5</accession>
<name>A0ABS7NJY5_9RHOB</name>
<proteinExistence type="predicted"/>
<reference evidence="1 2" key="1">
    <citation type="submission" date="2021-06" db="EMBL/GenBank/DDBJ databases">
        <title>50 bacteria genomes isolated from Dapeng, Shenzhen, China.</title>
        <authorList>
            <person name="Zheng W."/>
            <person name="Yu S."/>
            <person name="Huang Y."/>
        </authorList>
    </citation>
    <scope>NUCLEOTIDE SEQUENCE [LARGE SCALE GENOMIC DNA]</scope>
    <source>
        <strain evidence="1 2">DP1N14-2</strain>
    </source>
</reference>
<dbReference type="EMBL" id="JAHVJA010000008">
    <property type="protein sequence ID" value="MBY6141142.1"/>
    <property type="molecule type" value="Genomic_DNA"/>
</dbReference>
<gene>
    <name evidence="1" type="ORF">KUV26_17025</name>
</gene>
<dbReference type="Proteomes" id="UP000766629">
    <property type="component" value="Unassembled WGS sequence"/>
</dbReference>
<evidence type="ECO:0000313" key="2">
    <source>
        <dbReference type="Proteomes" id="UP000766629"/>
    </source>
</evidence>